<protein>
    <submittedName>
        <fullName evidence="2">ABC-2 family transporter protein</fullName>
    </submittedName>
</protein>
<gene>
    <name evidence="2" type="ORF">V3851_08885</name>
</gene>
<evidence type="ECO:0000256" key="1">
    <source>
        <dbReference type="SAM" id="Phobius"/>
    </source>
</evidence>
<evidence type="ECO:0000313" key="2">
    <source>
        <dbReference type="EMBL" id="MEF2965943.1"/>
    </source>
</evidence>
<accession>A0ABU7VRM1</accession>
<dbReference type="PANTHER" id="PTHR36832">
    <property type="entry name" value="SLR1174 PROTEIN-RELATED"/>
    <property type="match status" value="1"/>
</dbReference>
<dbReference type="InterPro" id="IPR010390">
    <property type="entry name" value="ABC-2_transporter-like"/>
</dbReference>
<dbReference type="RefSeq" id="WP_331846166.1">
    <property type="nucleotide sequence ID" value="NZ_JAZHPZ010000003.1"/>
</dbReference>
<dbReference type="Proteomes" id="UP001306950">
    <property type="component" value="Unassembled WGS sequence"/>
</dbReference>
<sequence length="265" mass="30215">MRKYIHLFYLSFRTSKAYKFEIWLGILNAVLMLCIQVFLWKVLYAKNPENIGLSQQEMVTYFILASGLSASLFNTSVIDEMVTDVRDGKITHYLNKPYSYKLSLLSKFLGRSLFTVLFIVVPMFILGILFFGFESPNDPAALLLSLGIVIISFLIFFHIFYIAGLSVFWFMDLHGAVKLLLDNGIKILSGAYIPLWLFPGWLHNIANILPLRTGADLPITIYLGKNGYEDIALKLMFNVGWLILLWITSAIIWRIGLRKLVIQGG</sequence>
<keyword evidence="3" id="KW-1185">Reference proteome</keyword>
<feature type="transmembrane region" description="Helical" evidence="1">
    <location>
        <begin position="231"/>
        <end position="253"/>
    </location>
</feature>
<proteinExistence type="predicted"/>
<keyword evidence="1" id="KW-0472">Membrane</keyword>
<dbReference type="PANTHER" id="PTHR36832:SF2">
    <property type="entry name" value="INTEGRAL MEMBRANE PROTEIN"/>
    <property type="match status" value="1"/>
</dbReference>
<organism evidence="2 3">
    <name type="scientific">Paenibacillus haidiansis</name>
    <dbReference type="NCBI Taxonomy" id="1574488"/>
    <lineage>
        <taxon>Bacteria</taxon>
        <taxon>Bacillati</taxon>
        <taxon>Bacillota</taxon>
        <taxon>Bacilli</taxon>
        <taxon>Bacillales</taxon>
        <taxon>Paenibacillaceae</taxon>
        <taxon>Paenibacillus</taxon>
    </lineage>
</organism>
<feature type="transmembrane region" description="Helical" evidence="1">
    <location>
        <begin position="20"/>
        <end position="39"/>
    </location>
</feature>
<reference evidence="2 3" key="1">
    <citation type="submission" date="2024-02" db="EMBL/GenBank/DDBJ databases">
        <title>A nitrogen-fixing paenibacillus bacterium.</title>
        <authorList>
            <person name="Zhang W.L."/>
            <person name="Chen S.F."/>
        </authorList>
    </citation>
    <scope>NUCLEOTIDE SEQUENCE [LARGE SCALE GENOMIC DNA]</scope>
    <source>
        <strain evidence="2 3">M1</strain>
    </source>
</reference>
<comment type="caution">
    <text evidence="2">The sequence shown here is derived from an EMBL/GenBank/DDBJ whole genome shotgun (WGS) entry which is preliminary data.</text>
</comment>
<name>A0ABU7VRM1_9BACL</name>
<feature type="transmembrane region" description="Helical" evidence="1">
    <location>
        <begin position="143"/>
        <end position="170"/>
    </location>
</feature>
<evidence type="ECO:0000313" key="3">
    <source>
        <dbReference type="Proteomes" id="UP001306950"/>
    </source>
</evidence>
<keyword evidence="1" id="KW-0812">Transmembrane</keyword>
<feature type="transmembrane region" description="Helical" evidence="1">
    <location>
        <begin position="59"/>
        <end position="78"/>
    </location>
</feature>
<keyword evidence="1" id="KW-1133">Transmembrane helix</keyword>
<feature type="transmembrane region" description="Helical" evidence="1">
    <location>
        <begin position="108"/>
        <end position="131"/>
    </location>
</feature>
<dbReference type="EMBL" id="JAZHPZ010000003">
    <property type="protein sequence ID" value="MEF2965943.1"/>
    <property type="molecule type" value="Genomic_DNA"/>
</dbReference>
<dbReference type="Pfam" id="PF06182">
    <property type="entry name" value="ABC2_membrane_6"/>
    <property type="match status" value="1"/>
</dbReference>